<dbReference type="EMBL" id="LODT01000051">
    <property type="protein sequence ID" value="KYQ88207.1"/>
    <property type="molecule type" value="Genomic_DNA"/>
</dbReference>
<dbReference type="OrthoDB" id="449091at2759"/>
<dbReference type="SUPFAM" id="SSF53474">
    <property type="entry name" value="alpha/beta-Hydrolases"/>
    <property type="match status" value="1"/>
</dbReference>
<reference evidence="2 3" key="1">
    <citation type="submission" date="2015-12" db="EMBL/GenBank/DDBJ databases">
        <title>Dictyostelia acquired genes for synthesis and detection of signals that induce cell-type specialization by lateral gene transfer from prokaryotes.</title>
        <authorList>
            <person name="Gloeckner G."/>
            <person name="Schaap P."/>
        </authorList>
    </citation>
    <scope>NUCLEOTIDE SEQUENCE [LARGE SCALE GENOMIC DNA]</scope>
    <source>
        <strain evidence="2 3">TK</strain>
    </source>
</reference>
<keyword evidence="1" id="KW-0732">Signal</keyword>
<dbReference type="PANTHER" id="PTHR42972:SF9">
    <property type="entry name" value="PEPTIDASE S9 PROLYL OLIGOPEPTIDASE CATALYTIC DOMAIN-CONTAINING PROTEIN"/>
    <property type="match status" value="1"/>
</dbReference>
<dbReference type="STRING" id="361077.A0A151Z2Q6"/>
<name>A0A151Z2Q6_TIELA</name>
<evidence type="ECO:0000313" key="3">
    <source>
        <dbReference type="Proteomes" id="UP000076078"/>
    </source>
</evidence>
<evidence type="ECO:0000256" key="1">
    <source>
        <dbReference type="SAM" id="SignalP"/>
    </source>
</evidence>
<dbReference type="InterPro" id="IPR029058">
    <property type="entry name" value="AB_hydrolase_fold"/>
</dbReference>
<organism evidence="2 3">
    <name type="scientific">Tieghemostelium lacteum</name>
    <name type="common">Slime mold</name>
    <name type="synonym">Dictyostelium lacteum</name>
    <dbReference type="NCBI Taxonomy" id="361077"/>
    <lineage>
        <taxon>Eukaryota</taxon>
        <taxon>Amoebozoa</taxon>
        <taxon>Evosea</taxon>
        <taxon>Eumycetozoa</taxon>
        <taxon>Dictyostelia</taxon>
        <taxon>Dictyosteliales</taxon>
        <taxon>Raperosteliaceae</taxon>
        <taxon>Tieghemostelium</taxon>
    </lineage>
</organism>
<dbReference type="OMA" id="WILLPTN"/>
<accession>A0A151Z2Q6</accession>
<dbReference type="PANTHER" id="PTHR42972">
    <property type="entry name" value="TOL-PAL SYSTEM PROTEIN TOLB"/>
    <property type="match status" value="1"/>
</dbReference>
<evidence type="ECO:0008006" key="4">
    <source>
        <dbReference type="Google" id="ProtNLM"/>
    </source>
</evidence>
<dbReference type="Gene3D" id="3.40.50.1820">
    <property type="entry name" value="alpha/beta hydrolase"/>
    <property type="match status" value="1"/>
</dbReference>
<sequence length="933" mass="104343">MIKKIVFYSLLFILNLNFLHSLTSNGEKRIDFFRYQDIISKKSQLYSDGFYIQSFDVIGPFPSAPREDADVLEAFGGITNIPRADNSTYPSDLVFGGQTGWSVVSSSDQSGYIEIGYSNDQVNWTLIEEWAGSSGSYFSGWALGDFQLEQQQTVVIQCAGVSKFFVDDIVMQGDTYASGIQFNSIDLSPGNHTVRVRLQGQEGAEFLCFVLWNSPTSSQSIMVIEQDILQPSIIQGQGFVTPYVSIAILNLLSETINEIQVTSQLEDIEIKILPSVNSNNQSYTYFEVGQLKPINMIIWEEQSSPAANCTVGQLFQIPIQIQVGSDSFSGTSIEVLLNFTCIQWGQPYVFTFLDFDESVQYAATTPPINPCPEDGCPVLLTFHGADVEAKSHAWTSAYSRQNNSWILFPTNRRNYGFDWQGPGIKNGFTALTILSKLLPGVPPTLRKISGANEWVVQYAGHSMGGHGCDVASTHRPDRALSVSVAAGWISMELYTPFFLKLGYSWADPYLRFLLEASISEYNSDLYSPHLINLPLLVRMGSVDENVPPTHLRRMNRLYGQLRHNNTAGEVSEIRGEGHWFSGVVDDEIMQQFFNHYQLSSLPTLTNRFVVTTLNPSSFESKGGISIQQLLIPYRISKIQVSISTVNSSQWTLTSENVARFGFVTTYPYRPATIILDGQQFPYIQLPQHYCQNTQLTQQKRKSKKRNSTDGPWSICQDSNWQILERSPLNYGPLAQVIEYPLLIVYGSLQSETQTNISRNYGVYLSNVLYYQERYSIPVVPDYQVSLDDMSMYNFILIGGPQSNKISQSLEDVLPVQYSDNTGNTNSFQIGSNVFSLPNTGIAFLSPCYDQQTVNTTSQIRPGCMLAVLDGTDNDGLQQAINMFPTKSTIQMPDFAVAGPTYSYASYSGLLAVGFWDNNWNYNPSLSYITSIVN</sequence>
<feature type="signal peptide" evidence="1">
    <location>
        <begin position="1"/>
        <end position="21"/>
    </location>
</feature>
<comment type="caution">
    <text evidence="2">The sequence shown here is derived from an EMBL/GenBank/DDBJ whole genome shotgun (WGS) entry which is preliminary data.</text>
</comment>
<evidence type="ECO:0000313" key="2">
    <source>
        <dbReference type="EMBL" id="KYQ88207.1"/>
    </source>
</evidence>
<protein>
    <recommendedName>
        <fullName evidence="4">Peptidase S9 prolyl oligopeptidase catalytic domain-containing protein</fullName>
    </recommendedName>
</protein>
<dbReference type="InParanoid" id="A0A151Z2Q6"/>
<gene>
    <name evidence="2" type="ORF">DLAC_10893</name>
</gene>
<proteinExistence type="predicted"/>
<feature type="chain" id="PRO_5007592816" description="Peptidase S9 prolyl oligopeptidase catalytic domain-containing protein" evidence="1">
    <location>
        <begin position="22"/>
        <end position="933"/>
    </location>
</feature>
<dbReference type="AlphaFoldDB" id="A0A151Z2Q6"/>
<keyword evidence="3" id="KW-1185">Reference proteome</keyword>
<dbReference type="Proteomes" id="UP000076078">
    <property type="component" value="Unassembled WGS sequence"/>
</dbReference>